<name>A0AAN7CJH4_9PEZI</name>
<keyword evidence="2" id="KW-1185">Reference proteome</keyword>
<dbReference type="AlphaFoldDB" id="A0AAN7CJH4"/>
<sequence length="521" mass="59220">MAILILEPDVNGRARASIEESGARHAEVGRPLTHVSHKVDMPLLLNPHEDPLPCREPVEETTAVSAHFSAQLHALYEQLAAYHARSAASLAEAEAKLAPIDEEKGVEVEIRIGCQSFDIYPYCQHLIYHTRRLTLQSPETLPALPFVRKLRIIQDYAPDQEFDFGRVRPVSLRVPLECLVRLPGVAEIDCPWLWERLPVAAAGRPVRHFTRVWEGPWRDARHEFGAVMEKQEELLGGLRIPATMTKARLWFWQPRLGLYDNQALPMPDLVAPAQQDPLSVGLRALAIQLQELNLRAFVTEHLFPAPDAPDAPDTPSSAQWSRMRWLTIEFHPLRPDGSWYFVGPRGEDPHPEGFAISEEDHYPPLQTTAEDEEVDEQWDMDPQGGEEVEFFQDVFRTEPLAERIEPLLAGFASAVKNMGVLEEAELFAYLAWYPSESRADEYGDEAPYDDENGVHKWGVRYRAGGNGDEQGQGQKEAVVQWQVGDWRPSQSVLDLFEQLGRQEWLDFEFGRKRHIVPYTIA</sequence>
<reference evidence="1" key="2">
    <citation type="submission" date="2023-05" db="EMBL/GenBank/DDBJ databases">
        <authorList>
            <consortium name="Lawrence Berkeley National Laboratory"/>
            <person name="Steindorff A."/>
            <person name="Hensen N."/>
            <person name="Bonometti L."/>
            <person name="Westerberg I."/>
            <person name="Brannstrom I.O."/>
            <person name="Guillou S."/>
            <person name="Cros-Aarteil S."/>
            <person name="Calhoun S."/>
            <person name="Haridas S."/>
            <person name="Kuo A."/>
            <person name="Mondo S."/>
            <person name="Pangilinan J."/>
            <person name="Riley R."/>
            <person name="Labutti K."/>
            <person name="Andreopoulos B."/>
            <person name="Lipzen A."/>
            <person name="Chen C."/>
            <person name="Yanf M."/>
            <person name="Daum C."/>
            <person name="Ng V."/>
            <person name="Clum A."/>
            <person name="Ohm R."/>
            <person name="Martin F."/>
            <person name="Silar P."/>
            <person name="Natvig D."/>
            <person name="Lalanne C."/>
            <person name="Gautier V."/>
            <person name="Ament-Velasquez S.L."/>
            <person name="Kruys A."/>
            <person name="Hutchinson M.I."/>
            <person name="Powell A.J."/>
            <person name="Barry K."/>
            <person name="Miller A.N."/>
            <person name="Grigoriev I.V."/>
            <person name="Debuchy R."/>
            <person name="Gladieux P."/>
            <person name="Thoren M.H."/>
            <person name="Johannesson H."/>
        </authorList>
    </citation>
    <scope>NUCLEOTIDE SEQUENCE</scope>
    <source>
        <strain evidence="1">CBS 359.72</strain>
    </source>
</reference>
<dbReference type="EMBL" id="MU857855">
    <property type="protein sequence ID" value="KAK4243179.1"/>
    <property type="molecule type" value="Genomic_DNA"/>
</dbReference>
<organism evidence="1 2">
    <name type="scientific">Corynascus novoguineensis</name>
    <dbReference type="NCBI Taxonomy" id="1126955"/>
    <lineage>
        <taxon>Eukaryota</taxon>
        <taxon>Fungi</taxon>
        <taxon>Dikarya</taxon>
        <taxon>Ascomycota</taxon>
        <taxon>Pezizomycotina</taxon>
        <taxon>Sordariomycetes</taxon>
        <taxon>Sordariomycetidae</taxon>
        <taxon>Sordariales</taxon>
        <taxon>Chaetomiaceae</taxon>
        <taxon>Corynascus</taxon>
    </lineage>
</organism>
<proteinExistence type="predicted"/>
<evidence type="ECO:0000313" key="2">
    <source>
        <dbReference type="Proteomes" id="UP001303647"/>
    </source>
</evidence>
<evidence type="ECO:0000313" key="1">
    <source>
        <dbReference type="EMBL" id="KAK4243179.1"/>
    </source>
</evidence>
<reference evidence="1" key="1">
    <citation type="journal article" date="2023" name="Mol. Phylogenet. Evol.">
        <title>Genome-scale phylogeny and comparative genomics of the fungal order Sordariales.</title>
        <authorList>
            <person name="Hensen N."/>
            <person name="Bonometti L."/>
            <person name="Westerberg I."/>
            <person name="Brannstrom I.O."/>
            <person name="Guillou S."/>
            <person name="Cros-Aarteil S."/>
            <person name="Calhoun S."/>
            <person name="Haridas S."/>
            <person name="Kuo A."/>
            <person name="Mondo S."/>
            <person name="Pangilinan J."/>
            <person name="Riley R."/>
            <person name="LaButti K."/>
            <person name="Andreopoulos B."/>
            <person name="Lipzen A."/>
            <person name="Chen C."/>
            <person name="Yan M."/>
            <person name="Daum C."/>
            <person name="Ng V."/>
            <person name="Clum A."/>
            <person name="Steindorff A."/>
            <person name="Ohm R.A."/>
            <person name="Martin F."/>
            <person name="Silar P."/>
            <person name="Natvig D.O."/>
            <person name="Lalanne C."/>
            <person name="Gautier V."/>
            <person name="Ament-Velasquez S.L."/>
            <person name="Kruys A."/>
            <person name="Hutchinson M.I."/>
            <person name="Powell A.J."/>
            <person name="Barry K."/>
            <person name="Miller A.N."/>
            <person name="Grigoriev I.V."/>
            <person name="Debuchy R."/>
            <person name="Gladieux P."/>
            <person name="Hiltunen Thoren M."/>
            <person name="Johannesson H."/>
        </authorList>
    </citation>
    <scope>NUCLEOTIDE SEQUENCE</scope>
    <source>
        <strain evidence="1">CBS 359.72</strain>
    </source>
</reference>
<gene>
    <name evidence="1" type="ORF">C7999DRAFT_36499</name>
</gene>
<protein>
    <submittedName>
        <fullName evidence="1">Uncharacterized protein</fullName>
    </submittedName>
</protein>
<comment type="caution">
    <text evidence="1">The sequence shown here is derived from an EMBL/GenBank/DDBJ whole genome shotgun (WGS) entry which is preliminary data.</text>
</comment>
<dbReference type="Proteomes" id="UP001303647">
    <property type="component" value="Unassembled WGS sequence"/>
</dbReference>
<accession>A0AAN7CJH4</accession>